<name>A0A918CGL0_AGRME</name>
<keyword evidence="4" id="KW-1185">Reference proteome</keyword>
<dbReference type="AntiFam" id="ANF00279">
    <property type="entry name" value="Spurious ORF (shadow ORF of EmrB)"/>
</dbReference>
<reference evidence="3" key="1">
    <citation type="journal article" date="2014" name="Int. J. Syst. Evol. Microbiol.">
        <title>Complete genome sequence of Corynebacterium casei LMG S-19264T (=DSM 44701T), isolated from a smear-ripened cheese.</title>
        <authorList>
            <consortium name="US DOE Joint Genome Institute (JGI-PGF)"/>
            <person name="Walter F."/>
            <person name="Albersmeier A."/>
            <person name="Kalinowski J."/>
            <person name="Ruckert C."/>
        </authorList>
    </citation>
    <scope>NUCLEOTIDE SEQUENCE</scope>
    <source>
        <strain evidence="3">JCM 3346</strain>
    </source>
</reference>
<reference evidence="3" key="2">
    <citation type="submission" date="2020-09" db="EMBL/GenBank/DDBJ databases">
        <authorList>
            <person name="Sun Q."/>
            <person name="Ohkuma M."/>
        </authorList>
    </citation>
    <scope>NUCLEOTIDE SEQUENCE</scope>
    <source>
        <strain evidence="3">JCM 3346</strain>
    </source>
</reference>
<dbReference type="Proteomes" id="UP000610303">
    <property type="component" value="Unassembled WGS sequence"/>
</dbReference>
<feature type="compositionally biased region" description="Polar residues" evidence="1">
    <location>
        <begin position="1"/>
        <end position="13"/>
    </location>
</feature>
<evidence type="ECO:0000256" key="1">
    <source>
        <dbReference type="SAM" id="MobiDB-lite"/>
    </source>
</evidence>
<keyword evidence="2" id="KW-0472">Membrane</keyword>
<sequence>MTRAIGSTNQNMNRQERKFSTRPEMVGPMAGATDITIETRPMKRPRSLGATTVMSVVMSSGIMIAVPVACTMRPPRSTSKPGAVAAISVPAENNDMAVMNIERVGKRCSRKPVIGMTTAIVSMNAVVSHCAADSEMCRSSTRCGMATPMIVSLRKTTKVAPSSSQMTLVSRAPCSGWAARMAASSAAAAGESARAASAAAAVEAESARPADGAG</sequence>
<keyword evidence="2" id="KW-1133">Transmembrane helix</keyword>
<dbReference type="EMBL" id="BMRJ01000001">
    <property type="protein sequence ID" value="GGR21813.1"/>
    <property type="molecule type" value="Genomic_DNA"/>
</dbReference>
<gene>
    <name evidence="3" type="ORF">GCM10010196_14190</name>
</gene>
<comment type="caution">
    <text evidence="3">The sequence shown here is derived from an EMBL/GenBank/DDBJ whole genome shotgun (WGS) entry which is preliminary data.</text>
</comment>
<protein>
    <submittedName>
        <fullName evidence="3">Uncharacterized protein</fullName>
    </submittedName>
</protein>
<feature type="transmembrane region" description="Helical" evidence="2">
    <location>
        <begin position="48"/>
        <end position="69"/>
    </location>
</feature>
<evidence type="ECO:0000256" key="2">
    <source>
        <dbReference type="SAM" id="Phobius"/>
    </source>
</evidence>
<evidence type="ECO:0000313" key="3">
    <source>
        <dbReference type="EMBL" id="GGR21813.1"/>
    </source>
</evidence>
<dbReference type="AlphaFoldDB" id="A0A918CGL0"/>
<organism evidence="3 4">
    <name type="scientific">Agromyces mediolanus</name>
    <name type="common">Corynebacterium mediolanum</name>
    <dbReference type="NCBI Taxonomy" id="41986"/>
    <lineage>
        <taxon>Bacteria</taxon>
        <taxon>Bacillati</taxon>
        <taxon>Actinomycetota</taxon>
        <taxon>Actinomycetes</taxon>
        <taxon>Micrococcales</taxon>
        <taxon>Microbacteriaceae</taxon>
        <taxon>Agromyces</taxon>
    </lineage>
</organism>
<keyword evidence="2" id="KW-0812">Transmembrane</keyword>
<evidence type="ECO:0000313" key="4">
    <source>
        <dbReference type="Proteomes" id="UP000610303"/>
    </source>
</evidence>
<feature type="region of interest" description="Disordered" evidence="1">
    <location>
        <begin position="1"/>
        <end position="27"/>
    </location>
</feature>
<proteinExistence type="predicted"/>
<accession>A0A918CGL0</accession>